<name>A0AAV3NX66_LITER</name>
<protein>
    <recommendedName>
        <fullName evidence="5">WEB family protein</fullName>
    </recommendedName>
</protein>
<keyword evidence="4" id="KW-1185">Reference proteome</keyword>
<dbReference type="AlphaFoldDB" id="A0AAV3NX66"/>
<keyword evidence="1" id="KW-0175">Coiled coil</keyword>
<dbReference type="Proteomes" id="UP001454036">
    <property type="component" value="Unassembled WGS sequence"/>
</dbReference>
<evidence type="ECO:0000313" key="3">
    <source>
        <dbReference type="EMBL" id="GAA0143432.1"/>
    </source>
</evidence>
<comment type="caution">
    <text evidence="3">The sequence shown here is derived from an EMBL/GenBank/DDBJ whole genome shotgun (WGS) entry which is preliminary data.</text>
</comment>
<sequence>MQSKENDKQCTPAKDRVVTVELEETNQHLEKTKEEGHAIMADYLQSLQRELEHTKRELQQLKSKKLENQQILNPEIEELKFVENEDHFELQKKRSVKFASPPSLTREIVSPNNAEDLKTSPNNTSSKKLKRKPFIPMIGGLFLKKKGNKEREMAKS</sequence>
<evidence type="ECO:0000256" key="2">
    <source>
        <dbReference type="SAM" id="MobiDB-lite"/>
    </source>
</evidence>
<evidence type="ECO:0000256" key="1">
    <source>
        <dbReference type="SAM" id="Coils"/>
    </source>
</evidence>
<proteinExistence type="predicted"/>
<gene>
    <name evidence="3" type="ORF">LIER_35743</name>
</gene>
<accession>A0AAV3NX66</accession>
<reference evidence="3 4" key="1">
    <citation type="submission" date="2024-01" db="EMBL/GenBank/DDBJ databases">
        <title>The complete chloroplast genome sequence of Lithospermum erythrorhizon: insights into the phylogenetic relationship among Boraginaceae species and the maternal lineages of purple gromwells.</title>
        <authorList>
            <person name="Okada T."/>
            <person name="Watanabe K."/>
        </authorList>
    </citation>
    <scope>NUCLEOTIDE SEQUENCE [LARGE SCALE GENOMIC DNA]</scope>
</reference>
<feature type="region of interest" description="Disordered" evidence="2">
    <location>
        <begin position="105"/>
        <end position="132"/>
    </location>
</feature>
<evidence type="ECO:0000313" key="4">
    <source>
        <dbReference type="Proteomes" id="UP001454036"/>
    </source>
</evidence>
<organism evidence="3 4">
    <name type="scientific">Lithospermum erythrorhizon</name>
    <name type="common">Purple gromwell</name>
    <name type="synonym">Lithospermum officinale var. erythrorhizon</name>
    <dbReference type="NCBI Taxonomy" id="34254"/>
    <lineage>
        <taxon>Eukaryota</taxon>
        <taxon>Viridiplantae</taxon>
        <taxon>Streptophyta</taxon>
        <taxon>Embryophyta</taxon>
        <taxon>Tracheophyta</taxon>
        <taxon>Spermatophyta</taxon>
        <taxon>Magnoliopsida</taxon>
        <taxon>eudicotyledons</taxon>
        <taxon>Gunneridae</taxon>
        <taxon>Pentapetalae</taxon>
        <taxon>asterids</taxon>
        <taxon>lamiids</taxon>
        <taxon>Boraginales</taxon>
        <taxon>Boraginaceae</taxon>
        <taxon>Boraginoideae</taxon>
        <taxon>Lithospermeae</taxon>
        <taxon>Lithospermum</taxon>
    </lineage>
</organism>
<dbReference type="EMBL" id="BAABME010015879">
    <property type="protein sequence ID" value="GAA0143432.1"/>
    <property type="molecule type" value="Genomic_DNA"/>
</dbReference>
<evidence type="ECO:0008006" key="5">
    <source>
        <dbReference type="Google" id="ProtNLM"/>
    </source>
</evidence>
<feature type="coiled-coil region" evidence="1">
    <location>
        <begin position="44"/>
        <end position="71"/>
    </location>
</feature>